<dbReference type="GO" id="GO:0051754">
    <property type="term" value="P:meiotic sister chromatid cohesion, centromeric"/>
    <property type="evidence" value="ECO:0007669"/>
    <property type="project" value="TreeGrafter"/>
</dbReference>
<dbReference type="InterPro" id="IPR013212">
    <property type="entry name" value="Mad3/Bub1_I"/>
</dbReference>
<feature type="domain" description="BUB1 N-terminal" evidence="1">
    <location>
        <begin position="2"/>
        <end position="169"/>
    </location>
</feature>
<dbReference type="OrthoDB" id="248495at2759"/>
<dbReference type="PANTHER" id="PTHR14030:SF4">
    <property type="entry name" value="BUB1 KINASE, ISOFORM A-RELATED"/>
    <property type="match status" value="1"/>
</dbReference>
<protein>
    <recommendedName>
        <fullName evidence="1">BUB1 N-terminal domain-containing protein</fullName>
    </recommendedName>
</protein>
<dbReference type="GO" id="GO:0032991">
    <property type="term" value="C:protein-containing complex"/>
    <property type="evidence" value="ECO:0007669"/>
    <property type="project" value="UniProtKB-ARBA"/>
</dbReference>
<organism evidence="2 3">
    <name type="scientific">Stentor coeruleus</name>
    <dbReference type="NCBI Taxonomy" id="5963"/>
    <lineage>
        <taxon>Eukaryota</taxon>
        <taxon>Sar</taxon>
        <taxon>Alveolata</taxon>
        <taxon>Ciliophora</taxon>
        <taxon>Postciliodesmatophora</taxon>
        <taxon>Heterotrichea</taxon>
        <taxon>Heterotrichida</taxon>
        <taxon>Stentoridae</taxon>
        <taxon>Stentor</taxon>
    </lineage>
</organism>
<reference evidence="2 3" key="1">
    <citation type="submission" date="2016-11" db="EMBL/GenBank/DDBJ databases">
        <title>The macronuclear genome of Stentor coeruleus: a giant cell with tiny introns.</title>
        <authorList>
            <person name="Slabodnick M."/>
            <person name="Ruby J.G."/>
            <person name="Reiff S.B."/>
            <person name="Swart E.C."/>
            <person name="Gosai S."/>
            <person name="Prabakaran S."/>
            <person name="Witkowska E."/>
            <person name="Larue G.E."/>
            <person name="Fisher S."/>
            <person name="Freeman R.M."/>
            <person name="Gunawardena J."/>
            <person name="Chu W."/>
            <person name="Stover N.A."/>
            <person name="Gregory B.D."/>
            <person name="Nowacki M."/>
            <person name="Derisi J."/>
            <person name="Roy S.W."/>
            <person name="Marshall W.F."/>
            <person name="Sood P."/>
        </authorList>
    </citation>
    <scope>NUCLEOTIDE SEQUENCE [LARGE SCALE GENOMIC DNA]</scope>
    <source>
        <strain evidence="2">WM001</strain>
    </source>
</reference>
<dbReference type="Proteomes" id="UP000187209">
    <property type="component" value="Unassembled WGS sequence"/>
</dbReference>
<accession>A0A1R2ANT8</accession>
<dbReference type="PROSITE" id="PS51489">
    <property type="entry name" value="BUB1_N"/>
    <property type="match status" value="1"/>
</dbReference>
<dbReference type="SMART" id="SM00777">
    <property type="entry name" value="Mad3_BUB1_I"/>
    <property type="match status" value="1"/>
</dbReference>
<name>A0A1R2ANT8_9CILI</name>
<sequence length="236" mass="27231">MYCEVWKENKISGRDQASLIEYLETITAGYPDPLAIYLPYVTDTKTNMLEPVLNKFLTFPAYSNDSRYVKLWILYADSLEKPDEVYNFLFTRGIGKTCSIMYVALAEVYESYQWYENAELVYLKGLISKAQPFDKLNEFYEKFLIKNYGKRSIGQNISIEEIRAISYLKKAIQSISFSPESYLEITPITNKAQSRISMSAYKSTPDLDKLYHSPNDNKVILQRPGLINGRLPLGLI</sequence>
<dbReference type="Gene3D" id="1.25.40.430">
    <property type="match status" value="1"/>
</dbReference>
<gene>
    <name evidence="2" type="ORF">SteCoe_37035</name>
</gene>
<keyword evidence="3" id="KW-1185">Reference proteome</keyword>
<dbReference type="EMBL" id="MPUH01001786">
    <property type="protein sequence ID" value="OMJ66208.1"/>
    <property type="molecule type" value="Genomic_DNA"/>
</dbReference>
<dbReference type="InterPro" id="IPR015661">
    <property type="entry name" value="Bub1/Mad3"/>
</dbReference>
<evidence type="ECO:0000259" key="1">
    <source>
        <dbReference type="PROSITE" id="PS51489"/>
    </source>
</evidence>
<evidence type="ECO:0000313" key="3">
    <source>
        <dbReference type="Proteomes" id="UP000187209"/>
    </source>
</evidence>
<dbReference type="Pfam" id="PF08311">
    <property type="entry name" value="Mad3_BUB1_I"/>
    <property type="match status" value="1"/>
</dbReference>
<comment type="caution">
    <text evidence="2">The sequence shown here is derived from an EMBL/GenBank/DDBJ whole genome shotgun (WGS) entry which is preliminary data.</text>
</comment>
<dbReference type="GO" id="GO:0005634">
    <property type="term" value="C:nucleus"/>
    <property type="evidence" value="ECO:0007669"/>
    <property type="project" value="TreeGrafter"/>
</dbReference>
<dbReference type="GO" id="GO:0007094">
    <property type="term" value="P:mitotic spindle assembly checkpoint signaling"/>
    <property type="evidence" value="ECO:0007669"/>
    <property type="project" value="InterPro"/>
</dbReference>
<proteinExistence type="predicted"/>
<dbReference type="PANTHER" id="PTHR14030">
    <property type="entry name" value="MITOTIC CHECKPOINT SERINE/THREONINE-PROTEIN KINASE BUB1"/>
    <property type="match status" value="1"/>
</dbReference>
<dbReference type="GO" id="GO:0004672">
    <property type="term" value="F:protein kinase activity"/>
    <property type="evidence" value="ECO:0007669"/>
    <property type="project" value="TreeGrafter"/>
</dbReference>
<dbReference type="AlphaFoldDB" id="A0A1R2ANT8"/>
<evidence type="ECO:0000313" key="2">
    <source>
        <dbReference type="EMBL" id="OMJ66208.1"/>
    </source>
</evidence>